<protein>
    <submittedName>
        <fullName evidence="1">GD15795</fullName>
    </submittedName>
</protein>
<dbReference type="HOGENOM" id="CLU_2796721_0_0_1"/>
<dbReference type="AlphaFoldDB" id="B4R586"/>
<proteinExistence type="predicted"/>
<sequence>MVNHNAETAKTENGTNATANLIVKADGNATQPKTMTSSAARINDALSASLADLSEQENGTMGECENPR</sequence>
<accession>B4R586</accession>
<reference evidence="1 2" key="1">
    <citation type="journal article" date="2007" name="Nature">
        <title>Evolution of genes and genomes on the Drosophila phylogeny.</title>
        <authorList>
            <consortium name="Drosophila 12 Genomes Consortium"/>
            <person name="Clark A.G."/>
            <person name="Eisen M.B."/>
            <person name="Smith D.R."/>
            <person name="Bergman C.M."/>
            <person name="Oliver B."/>
            <person name="Markow T.A."/>
            <person name="Kaufman T.C."/>
            <person name="Kellis M."/>
            <person name="Gelbart W."/>
            <person name="Iyer V.N."/>
            <person name="Pollard D.A."/>
            <person name="Sackton T.B."/>
            <person name="Larracuente A.M."/>
            <person name="Singh N.D."/>
            <person name="Abad J.P."/>
            <person name="Abt D.N."/>
            <person name="Adryan B."/>
            <person name="Aguade M."/>
            <person name="Akashi H."/>
            <person name="Anderson W.W."/>
            <person name="Aquadro C.F."/>
            <person name="Ardell D.H."/>
            <person name="Arguello R."/>
            <person name="Artieri C.G."/>
            <person name="Barbash D.A."/>
            <person name="Barker D."/>
            <person name="Barsanti P."/>
            <person name="Batterham P."/>
            <person name="Batzoglou S."/>
            <person name="Begun D."/>
            <person name="Bhutkar A."/>
            <person name="Blanco E."/>
            <person name="Bosak S.A."/>
            <person name="Bradley R.K."/>
            <person name="Brand A.D."/>
            <person name="Brent M.R."/>
            <person name="Brooks A.N."/>
            <person name="Brown R.H."/>
            <person name="Butlin R.K."/>
            <person name="Caggese C."/>
            <person name="Calvi B.R."/>
            <person name="Bernardo de Carvalho A."/>
            <person name="Caspi A."/>
            <person name="Castrezana S."/>
            <person name="Celniker S.E."/>
            <person name="Chang J.L."/>
            <person name="Chapple C."/>
            <person name="Chatterji S."/>
            <person name="Chinwalla A."/>
            <person name="Civetta A."/>
            <person name="Clifton S.W."/>
            <person name="Comeron J.M."/>
            <person name="Costello J.C."/>
            <person name="Coyne J.A."/>
            <person name="Daub J."/>
            <person name="David R.G."/>
            <person name="Delcher A.L."/>
            <person name="Delehaunty K."/>
            <person name="Do C.B."/>
            <person name="Ebling H."/>
            <person name="Edwards K."/>
            <person name="Eickbush T."/>
            <person name="Evans J.D."/>
            <person name="Filipski A."/>
            <person name="Findeiss S."/>
            <person name="Freyhult E."/>
            <person name="Fulton L."/>
            <person name="Fulton R."/>
            <person name="Garcia A.C."/>
            <person name="Gardiner A."/>
            <person name="Garfield D.A."/>
            <person name="Garvin B.E."/>
            <person name="Gibson G."/>
            <person name="Gilbert D."/>
            <person name="Gnerre S."/>
            <person name="Godfrey J."/>
            <person name="Good R."/>
            <person name="Gotea V."/>
            <person name="Gravely B."/>
            <person name="Greenberg A.J."/>
            <person name="Griffiths-Jones S."/>
            <person name="Gross S."/>
            <person name="Guigo R."/>
            <person name="Gustafson E.A."/>
            <person name="Haerty W."/>
            <person name="Hahn M.W."/>
            <person name="Halligan D.L."/>
            <person name="Halpern A.L."/>
            <person name="Halter G.M."/>
            <person name="Han M.V."/>
            <person name="Heger A."/>
            <person name="Hillier L."/>
            <person name="Hinrichs A.S."/>
            <person name="Holmes I."/>
            <person name="Hoskins R.A."/>
            <person name="Hubisz M.J."/>
            <person name="Hultmark D."/>
            <person name="Huntley M.A."/>
            <person name="Jaffe D.B."/>
            <person name="Jagadeeshan S."/>
            <person name="Jeck W.R."/>
            <person name="Johnson J."/>
            <person name="Jones C.D."/>
            <person name="Jordan W.C."/>
            <person name="Karpen G.H."/>
            <person name="Kataoka E."/>
            <person name="Keightley P.D."/>
            <person name="Kheradpour P."/>
            <person name="Kirkness E.F."/>
            <person name="Koerich L.B."/>
            <person name="Kristiansen K."/>
            <person name="Kudrna D."/>
            <person name="Kulathinal R.J."/>
            <person name="Kumar S."/>
            <person name="Kwok R."/>
            <person name="Lander E."/>
            <person name="Langley C.H."/>
            <person name="Lapoint R."/>
            <person name="Lazzaro B.P."/>
            <person name="Lee S.J."/>
            <person name="Levesque L."/>
            <person name="Li R."/>
            <person name="Lin C.F."/>
            <person name="Lin M.F."/>
            <person name="Lindblad-Toh K."/>
            <person name="Llopart A."/>
            <person name="Long M."/>
            <person name="Low L."/>
            <person name="Lozovsky E."/>
            <person name="Lu J."/>
            <person name="Luo M."/>
            <person name="Machado C.A."/>
            <person name="Makalowski W."/>
            <person name="Marzo M."/>
            <person name="Matsuda M."/>
            <person name="Matzkin L."/>
            <person name="McAllister B."/>
            <person name="McBride C.S."/>
            <person name="McKernan B."/>
            <person name="McKernan K."/>
            <person name="Mendez-Lago M."/>
            <person name="Minx P."/>
            <person name="Mollenhauer M.U."/>
            <person name="Montooth K."/>
            <person name="Mount S.M."/>
            <person name="Mu X."/>
            <person name="Myers E."/>
            <person name="Negre B."/>
            <person name="Newfeld S."/>
            <person name="Nielsen R."/>
            <person name="Noor M.A."/>
            <person name="O'Grady P."/>
            <person name="Pachter L."/>
            <person name="Papaceit M."/>
            <person name="Parisi M.J."/>
            <person name="Parisi M."/>
            <person name="Parts L."/>
            <person name="Pedersen J.S."/>
            <person name="Pesole G."/>
            <person name="Phillippy A.M."/>
            <person name="Ponting C.P."/>
            <person name="Pop M."/>
            <person name="Porcelli D."/>
            <person name="Powell J.R."/>
            <person name="Prohaska S."/>
            <person name="Pruitt K."/>
            <person name="Puig M."/>
            <person name="Quesneville H."/>
            <person name="Ram K.R."/>
            <person name="Rand D."/>
            <person name="Rasmussen M.D."/>
            <person name="Reed L.K."/>
            <person name="Reenan R."/>
            <person name="Reily A."/>
            <person name="Remington K.A."/>
            <person name="Rieger T.T."/>
            <person name="Ritchie M.G."/>
            <person name="Robin C."/>
            <person name="Rogers Y.H."/>
            <person name="Rohde C."/>
            <person name="Rozas J."/>
            <person name="Rubenfield M.J."/>
            <person name="Ruiz A."/>
            <person name="Russo S."/>
            <person name="Salzberg S.L."/>
            <person name="Sanchez-Gracia A."/>
            <person name="Saranga D.J."/>
            <person name="Sato H."/>
            <person name="Schaeffer S.W."/>
            <person name="Schatz M.C."/>
            <person name="Schlenke T."/>
            <person name="Schwartz R."/>
            <person name="Segarra C."/>
            <person name="Singh R.S."/>
            <person name="Sirot L."/>
            <person name="Sirota M."/>
            <person name="Sisneros N.B."/>
            <person name="Smith C.D."/>
            <person name="Smith T.F."/>
            <person name="Spieth J."/>
            <person name="Stage D.E."/>
            <person name="Stark A."/>
            <person name="Stephan W."/>
            <person name="Strausberg R.L."/>
            <person name="Strempel S."/>
            <person name="Sturgill D."/>
            <person name="Sutton G."/>
            <person name="Sutton G.G."/>
            <person name="Tao W."/>
            <person name="Teichmann S."/>
            <person name="Tobari Y.N."/>
            <person name="Tomimura Y."/>
            <person name="Tsolas J.M."/>
            <person name="Valente V.L."/>
            <person name="Venter E."/>
            <person name="Venter J.C."/>
            <person name="Vicario S."/>
            <person name="Vieira F.G."/>
            <person name="Vilella A.J."/>
            <person name="Villasante A."/>
            <person name="Walenz B."/>
            <person name="Wang J."/>
            <person name="Wasserman M."/>
            <person name="Watts T."/>
            <person name="Wilson D."/>
            <person name="Wilson R.K."/>
            <person name="Wing R.A."/>
            <person name="Wolfner M.F."/>
            <person name="Wong A."/>
            <person name="Wong G.K."/>
            <person name="Wu C.I."/>
            <person name="Wu G."/>
            <person name="Yamamoto D."/>
            <person name="Yang H.P."/>
            <person name="Yang S.P."/>
            <person name="Yorke J.A."/>
            <person name="Yoshida K."/>
            <person name="Zdobnov E."/>
            <person name="Zhang P."/>
            <person name="Zhang Y."/>
            <person name="Zimin A.V."/>
            <person name="Baldwin J."/>
            <person name="Abdouelleil A."/>
            <person name="Abdulkadir J."/>
            <person name="Abebe A."/>
            <person name="Abera B."/>
            <person name="Abreu J."/>
            <person name="Acer S.C."/>
            <person name="Aftuck L."/>
            <person name="Alexander A."/>
            <person name="An P."/>
            <person name="Anderson E."/>
            <person name="Anderson S."/>
            <person name="Arachi H."/>
            <person name="Azer M."/>
            <person name="Bachantsang P."/>
            <person name="Barry A."/>
            <person name="Bayul T."/>
            <person name="Berlin A."/>
            <person name="Bessette D."/>
            <person name="Bloom T."/>
            <person name="Blye J."/>
            <person name="Boguslavskiy L."/>
            <person name="Bonnet C."/>
            <person name="Boukhgalter B."/>
            <person name="Bourzgui I."/>
            <person name="Brown A."/>
            <person name="Cahill P."/>
            <person name="Channer S."/>
            <person name="Cheshatsang Y."/>
            <person name="Chuda L."/>
            <person name="Citroen M."/>
            <person name="Collymore A."/>
            <person name="Cooke P."/>
            <person name="Costello M."/>
            <person name="D'Aco K."/>
            <person name="Daza R."/>
            <person name="De Haan G."/>
            <person name="DeGray S."/>
            <person name="DeMaso C."/>
            <person name="Dhargay N."/>
            <person name="Dooley K."/>
            <person name="Dooley E."/>
            <person name="Doricent M."/>
            <person name="Dorje P."/>
            <person name="Dorjee K."/>
            <person name="Dupes A."/>
            <person name="Elong R."/>
            <person name="Falk J."/>
            <person name="Farina A."/>
            <person name="Faro S."/>
            <person name="Ferguson D."/>
            <person name="Fisher S."/>
            <person name="Foley C.D."/>
            <person name="Franke A."/>
            <person name="Friedrich D."/>
            <person name="Gadbois L."/>
            <person name="Gearin G."/>
            <person name="Gearin C.R."/>
            <person name="Giannoukos G."/>
            <person name="Goode T."/>
            <person name="Graham J."/>
            <person name="Grandbois E."/>
            <person name="Grewal S."/>
            <person name="Gyaltsen K."/>
            <person name="Hafez N."/>
            <person name="Hagos B."/>
            <person name="Hall J."/>
            <person name="Henson C."/>
            <person name="Hollinger A."/>
            <person name="Honan T."/>
            <person name="Huard M.D."/>
            <person name="Hughes L."/>
            <person name="Hurhula B."/>
            <person name="Husby M.E."/>
            <person name="Kamat A."/>
            <person name="Kanga B."/>
            <person name="Kashin S."/>
            <person name="Khazanovich D."/>
            <person name="Kisner P."/>
            <person name="Lance K."/>
            <person name="Lara M."/>
            <person name="Lee W."/>
            <person name="Lennon N."/>
            <person name="Letendre F."/>
            <person name="LeVine R."/>
            <person name="Lipovsky A."/>
            <person name="Liu X."/>
            <person name="Liu J."/>
            <person name="Liu S."/>
            <person name="Lokyitsang T."/>
            <person name="Lokyitsang Y."/>
            <person name="Lubonja R."/>
            <person name="Lui A."/>
            <person name="MacDonald P."/>
            <person name="Magnisalis V."/>
            <person name="Maru K."/>
            <person name="Matthews C."/>
            <person name="McCusker W."/>
            <person name="McDonough S."/>
            <person name="Mehta T."/>
            <person name="Meldrim J."/>
            <person name="Meneus L."/>
            <person name="Mihai O."/>
            <person name="Mihalev A."/>
            <person name="Mihova T."/>
            <person name="Mittelman R."/>
            <person name="Mlenga V."/>
            <person name="Montmayeur A."/>
            <person name="Mulrain L."/>
            <person name="Navidi A."/>
            <person name="Naylor J."/>
            <person name="Negash T."/>
            <person name="Nguyen T."/>
            <person name="Nguyen N."/>
            <person name="Nicol R."/>
            <person name="Norbu C."/>
            <person name="Norbu N."/>
            <person name="Novod N."/>
            <person name="O'Neill B."/>
            <person name="Osman S."/>
            <person name="Markiewicz E."/>
            <person name="Oyono O.L."/>
            <person name="Patti C."/>
            <person name="Phunkhang P."/>
            <person name="Pierre F."/>
            <person name="Priest M."/>
            <person name="Raghuraman S."/>
            <person name="Rege F."/>
            <person name="Reyes R."/>
            <person name="Rise C."/>
            <person name="Rogov P."/>
            <person name="Ross K."/>
            <person name="Ryan E."/>
            <person name="Settipalli S."/>
            <person name="Shea T."/>
            <person name="Sherpa N."/>
            <person name="Shi L."/>
            <person name="Shih D."/>
            <person name="Sparrow T."/>
            <person name="Spaulding J."/>
            <person name="Stalker J."/>
            <person name="Stange-Thomann N."/>
            <person name="Stavropoulos S."/>
            <person name="Stone C."/>
            <person name="Strader C."/>
            <person name="Tesfaye S."/>
            <person name="Thomson T."/>
            <person name="Thoulutsang Y."/>
            <person name="Thoulutsang D."/>
            <person name="Topham K."/>
            <person name="Topping I."/>
            <person name="Tsamla T."/>
            <person name="Vassiliev H."/>
            <person name="Vo A."/>
            <person name="Wangchuk T."/>
            <person name="Wangdi T."/>
            <person name="Weiand M."/>
            <person name="Wilkinson J."/>
            <person name="Wilson A."/>
            <person name="Yadav S."/>
            <person name="Young G."/>
            <person name="Yu Q."/>
            <person name="Zembek L."/>
            <person name="Zhong D."/>
            <person name="Zimmer A."/>
            <person name="Zwirko Z."/>
            <person name="Jaffe D.B."/>
            <person name="Alvarez P."/>
            <person name="Brockman W."/>
            <person name="Butler J."/>
            <person name="Chin C."/>
            <person name="Gnerre S."/>
            <person name="Grabherr M."/>
            <person name="Kleber M."/>
            <person name="Mauceli E."/>
            <person name="MacCallum I."/>
        </authorList>
    </citation>
    <scope>NUCLEOTIDE SEQUENCE [LARGE SCALE GENOMIC DNA]</scope>
    <source>
        <strain evidence="2">white501</strain>
    </source>
</reference>
<gene>
    <name evidence="1" type="primary">Dsim\GD15795</name>
    <name evidence="1" type="ORF">Dsim_GD15795</name>
</gene>
<keyword evidence="2" id="KW-1185">Reference proteome</keyword>
<name>B4R586_DROSI</name>
<evidence type="ECO:0000313" key="1">
    <source>
        <dbReference type="EMBL" id="EDX17987.1"/>
    </source>
</evidence>
<organism evidence="1 2">
    <name type="scientific">Drosophila simulans</name>
    <name type="common">Fruit fly</name>
    <dbReference type="NCBI Taxonomy" id="7240"/>
    <lineage>
        <taxon>Eukaryota</taxon>
        <taxon>Metazoa</taxon>
        <taxon>Ecdysozoa</taxon>
        <taxon>Arthropoda</taxon>
        <taxon>Hexapoda</taxon>
        <taxon>Insecta</taxon>
        <taxon>Pterygota</taxon>
        <taxon>Neoptera</taxon>
        <taxon>Endopterygota</taxon>
        <taxon>Diptera</taxon>
        <taxon>Brachycera</taxon>
        <taxon>Muscomorpha</taxon>
        <taxon>Ephydroidea</taxon>
        <taxon>Drosophilidae</taxon>
        <taxon>Drosophila</taxon>
        <taxon>Sophophora</taxon>
    </lineage>
</organism>
<dbReference type="EMBL" id="CM000366">
    <property type="protein sequence ID" value="EDX17987.1"/>
    <property type="molecule type" value="Genomic_DNA"/>
</dbReference>
<dbReference type="Proteomes" id="UP000000304">
    <property type="component" value="Chromosome X"/>
</dbReference>
<evidence type="ECO:0000313" key="2">
    <source>
        <dbReference type="Proteomes" id="UP000000304"/>
    </source>
</evidence>
<dbReference type="OrthoDB" id="10261550at2759"/>
<dbReference type="STRING" id="7240.B4R586"/>